<organism evidence="2 3">
    <name type="scientific">Vibrio phage pVco-5</name>
    <dbReference type="NCBI Taxonomy" id="1965485"/>
    <lineage>
        <taxon>Viruses</taxon>
        <taxon>Duplodnaviria</taxon>
        <taxon>Heunggongvirae</taxon>
        <taxon>Uroviricota</taxon>
        <taxon>Caudoviricetes</taxon>
        <taxon>Schitoviridae</taxon>
        <taxon>Vicoquintavirus</taxon>
        <taxon>Vicoquintavirus Pvco5</taxon>
    </lineage>
</organism>
<keyword evidence="3" id="KW-1185">Reference proteome</keyword>
<protein>
    <recommendedName>
        <fullName evidence="4">Tail fiber protein</fullName>
    </recommendedName>
</protein>
<reference evidence="2 3" key="1">
    <citation type="submission" date="2017-02" db="EMBL/GenBank/DDBJ databases">
        <title>Comeplete genome sequence of Bacteriophage pVco-5, that infects Vibrio corallilyticus.</title>
        <authorList>
            <person name="Kim H.J."/>
            <person name="Park S.C."/>
        </authorList>
    </citation>
    <scope>NUCLEOTIDE SEQUENCE [LARGE SCALE GENOMIC DNA]</scope>
</reference>
<evidence type="ECO:0000313" key="2">
    <source>
        <dbReference type="EMBL" id="ARM71111.1"/>
    </source>
</evidence>
<proteinExistence type="predicted"/>
<sequence>MRKVPNSRASECLTQKYIGSSYDNVKIVADNIAAVKMAADNMNNIVNIFPYVGDISAVATVVNEIKDAPAYAKTAKDSADIATAAETEVVKARDEVVQAKQDVDTAKASVDASQQDVTTKATQVSQDAATVATSLKTVTDAEKVVTDTQADVSRIANTISQDAAQVAADKQAVATDKQDVDTKASEVSTAKTSVDGSLATIQGIQTDVTTKATQVRLDATQVTNDAATVASNTVQSTKDAQTATTEAAKAVKAAQDALANANLTFVSGGLFTPTVGTPYPDITGISRDTIWIAAFPNANDSFTYTTGQLNGKAIKNGDMLFLDAPANTFDIVQMSGSGGGIISVNGKTGTNVTLNSDDVGALGKTAKAADSALLDGVAADVDETPNTIVKRDGNGDIEVHSAKFTAGRNVGTVPSWATIPFRGNTTNDSALRFANMTDFKAWLDYTPTNIGAVSLTDDEAISGVKDFKDDIKALKNIDLYSAGNEQTVRRNGGGESHGIYFNSIAVGIYDWANTKTIATYVLNGGALHYFDGFLRTETHNAGLNISRSDSANEVQLNMFNQNNGIRIAMDSNGAYNLWQGDKSGGNVKRWMAAYKNAGVDLMYNNAVKFSITSYGANVTSQGLTQLVVHNTSDTEPAEVHARNNNAGLVLRQAADAGYLIATDANGQNAHTTVRAVRGGATELWYNNVKRFETTSFGAQTTGNHLVDGQQISLANNQNTGAFLEIKSSNPNIDRGIKLIQHQNKTGYLQSSNGAGTSLYSMISWSHAGGVSLHFANNVRLTTTVDGVAVTGQGVFTRNGDAVTLKGTANGNSATPLLRYKQGDGRDIGYIGYGSGSNSHLYIENAVGNVNIHGQAVSITDPHSNSPQGTDANSLTRKDYVDSLLGSRTVFEGDGPNITLKSDKSGRSAVPHMDLVDASDRKLGSMGCIISATDDVALRAFEGNVLIQPSDSGYTYITKPRMYGQQEDNFAALTRKSYVDDLSAVRTVFSGNATNGQDVTLSTGLSNLREITVTVRSTYTPSTTNYVFSGTFDADVLAVDDVVLIANINEGTAEAMILWLNIKSDTSLSLSATPGASWSAPALVKIGAYIK</sequence>
<feature type="coiled-coil region" evidence="1">
    <location>
        <begin position="82"/>
        <end position="109"/>
    </location>
</feature>
<evidence type="ECO:0000313" key="3">
    <source>
        <dbReference type="Proteomes" id="UP000225564"/>
    </source>
</evidence>
<dbReference type="EMBL" id="KY612839">
    <property type="protein sequence ID" value="ARM71111.1"/>
    <property type="molecule type" value="Genomic_DNA"/>
</dbReference>
<accession>A0A1W6JV14</accession>
<keyword evidence="1" id="KW-0175">Coiled coil</keyword>
<evidence type="ECO:0008006" key="4">
    <source>
        <dbReference type="Google" id="ProtNLM"/>
    </source>
</evidence>
<dbReference type="Proteomes" id="UP000225564">
    <property type="component" value="Segment"/>
</dbReference>
<name>A0A1W6JV14_9CAUD</name>
<gene>
    <name evidence="2" type="ORF">pVco5_122</name>
</gene>
<evidence type="ECO:0000256" key="1">
    <source>
        <dbReference type="SAM" id="Coils"/>
    </source>
</evidence>